<dbReference type="GO" id="GO:0005886">
    <property type="term" value="C:plasma membrane"/>
    <property type="evidence" value="ECO:0007669"/>
    <property type="project" value="UniProtKB-SubCell"/>
</dbReference>
<organism evidence="11 12">
    <name type="scientific">Puniceispirillum marinum (strain IMCC1322)</name>
    <dbReference type="NCBI Taxonomy" id="488538"/>
    <lineage>
        <taxon>Bacteria</taxon>
        <taxon>Pseudomonadati</taxon>
        <taxon>Pseudomonadota</taxon>
        <taxon>Alphaproteobacteria</taxon>
        <taxon>Candidatus Puniceispirillales</taxon>
        <taxon>Candidatus Puniceispirillaceae</taxon>
        <taxon>Candidatus Puniceispirillum</taxon>
    </lineage>
</organism>
<evidence type="ECO:0000256" key="1">
    <source>
        <dbReference type="ARBA" id="ARBA00004429"/>
    </source>
</evidence>
<dbReference type="STRING" id="488538.SAR116_2517"/>
<comment type="subcellular location">
    <subcellularLocation>
        <location evidence="1">Cell inner membrane</location>
        <topology evidence="1">Multi-pass membrane protein</topology>
    </subcellularLocation>
</comment>
<dbReference type="HOGENOM" id="CLU_035032_2_2_5"/>
<comment type="similarity">
    <text evidence="2">Belongs to the GSP F family.</text>
</comment>
<feature type="domain" description="Type II secretion system protein GspF" evidence="10">
    <location>
        <begin position="281"/>
        <end position="400"/>
    </location>
</feature>
<keyword evidence="4" id="KW-0997">Cell inner membrane</keyword>
<keyword evidence="5 9" id="KW-0812">Transmembrane</keyword>
<dbReference type="PRINTS" id="PR00812">
    <property type="entry name" value="BCTERIALGSPF"/>
</dbReference>
<dbReference type="GO" id="GO:0015628">
    <property type="term" value="P:protein secretion by the type II secretion system"/>
    <property type="evidence" value="ECO:0007669"/>
    <property type="project" value="TreeGrafter"/>
</dbReference>
<evidence type="ECO:0000313" key="12">
    <source>
        <dbReference type="Proteomes" id="UP000007460"/>
    </source>
</evidence>
<evidence type="ECO:0000256" key="4">
    <source>
        <dbReference type="ARBA" id="ARBA00022519"/>
    </source>
</evidence>
<evidence type="ECO:0000256" key="6">
    <source>
        <dbReference type="ARBA" id="ARBA00022989"/>
    </source>
</evidence>
<gene>
    <name evidence="11" type="ordered locus">SAR116_2517</name>
</gene>
<reference evidence="11 12" key="1">
    <citation type="journal article" date="2010" name="J. Bacteriol.">
        <title>Complete genome sequence of "Candidatus Puniceispirillum marinum" IMCC1322, a representative of the SAR116 clade in the Alphaproteobacteria.</title>
        <authorList>
            <person name="Oh H.M."/>
            <person name="Kwon K.K."/>
            <person name="Kang I."/>
            <person name="Kang S.G."/>
            <person name="Lee J.H."/>
            <person name="Kim S.J."/>
            <person name="Cho J.C."/>
        </authorList>
    </citation>
    <scope>NUCLEOTIDE SEQUENCE [LARGE SCALE GENOMIC DNA]</scope>
    <source>
        <strain evidence="11 12">IMCC1322</strain>
    </source>
</reference>
<dbReference type="GO" id="GO:0004359">
    <property type="term" value="F:glutaminase activity"/>
    <property type="evidence" value="ECO:0007669"/>
    <property type="project" value="UniProtKB-EC"/>
</dbReference>
<dbReference type="FunFam" id="1.20.81.30:FF:000001">
    <property type="entry name" value="Type II secretion system protein F"/>
    <property type="match status" value="1"/>
</dbReference>
<evidence type="ECO:0000256" key="5">
    <source>
        <dbReference type="ARBA" id="ARBA00022692"/>
    </source>
</evidence>
<dbReference type="eggNOG" id="COG1459">
    <property type="taxonomic scope" value="Bacteria"/>
</dbReference>
<feature type="transmembrane region" description="Helical" evidence="9">
    <location>
        <begin position="381"/>
        <end position="401"/>
    </location>
</feature>
<evidence type="ECO:0000256" key="2">
    <source>
        <dbReference type="ARBA" id="ARBA00005745"/>
    </source>
</evidence>
<evidence type="ECO:0000256" key="3">
    <source>
        <dbReference type="ARBA" id="ARBA00022475"/>
    </source>
</evidence>
<keyword evidence="7 9" id="KW-0472">Membrane</keyword>
<dbReference type="PANTHER" id="PTHR30012:SF0">
    <property type="entry name" value="TYPE II SECRETION SYSTEM PROTEIN F-RELATED"/>
    <property type="match status" value="1"/>
</dbReference>
<dbReference type="EC" id="3.5.1.2" evidence="11"/>
<keyword evidence="11" id="KW-0378">Hydrolase</keyword>
<evidence type="ECO:0000259" key="10">
    <source>
        <dbReference type="Pfam" id="PF00482"/>
    </source>
</evidence>
<dbReference type="KEGG" id="apb:SAR116_2517"/>
<feature type="transmembrane region" description="Helical" evidence="9">
    <location>
        <begin position="228"/>
        <end position="249"/>
    </location>
</feature>
<dbReference type="EMBL" id="CP001751">
    <property type="protein sequence ID" value="ADE40760.1"/>
    <property type="molecule type" value="Genomic_DNA"/>
</dbReference>
<accession>D5BQP2</accession>
<dbReference type="Proteomes" id="UP000007460">
    <property type="component" value="Chromosome"/>
</dbReference>
<feature type="domain" description="Type II secretion system protein GspF" evidence="10">
    <location>
        <begin position="72"/>
        <end position="195"/>
    </location>
</feature>
<keyword evidence="12" id="KW-1185">Reference proteome</keyword>
<evidence type="ECO:0000313" key="11">
    <source>
        <dbReference type="EMBL" id="ADE40760.1"/>
    </source>
</evidence>
<feature type="compositionally biased region" description="Basic residues" evidence="8">
    <location>
        <begin position="1"/>
        <end position="14"/>
    </location>
</feature>
<dbReference type="OrthoDB" id="9805682at2"/>
<dbReference type="Gene3D" id="1.20.81.30">
    <property type="entry name" value="Type II secretion system (T2SS), domain F"/>
    <property type="match status" value="2"/>
</dbReference>
<protein>
    <submittedName>
        <fullName evidence="11">Type II Secretion System PilC</fullName>
        <ecNumber evidence="11">3.5.1.2</ecNumber>
    </submittedName>
</protein>
<dbReference type="PANTHER" id="PTHR30012">
    <property type="entry name" value="GENERAL SECRETION PATHWAY PROTEIN"/>
    <property type="match status" value="1"/>
</dbReference>
<dbReference type="Pfam" id="PF00482">
    <property type="entry name" value="T2SSF"/>
    <property type="match status" value="2"/>
</dbReference>
<sequence length="409" mass="45117">MKKFTYKANQRGKKTKGEIEGENAMQVRQKLRSDGMREIELKEVKPKKKSSVNIDITWGPFGSIPAKEIMIFTKKIATMMRAGLPIVEAMILVAGQSSNANMKRVSTDMITKLNNGASLSQSFRHHKRHFDAVYLNMVEAGEISGKLDTFLDRLVEMLEKQQAIKAGIKSALFYPVTLVVITISISYFMLTNVVPTFQDMYEGLGAELPGPTQAIVNASNWIQDGSNLARVFGTFTAIVVVNKLLNRFVRKYRKLKSIIALRLPIVGDIIVKATVARMSLLMANLLAAGVSVIDTLEVSSTVSQNIQFLDAMTRIKQKITTGAPLSQLFGNEAVFPIALSQLMAVGERTGNMDEMLTSIAKYYEEEFTTVVDGLSTIIEPLMIVFVGAMIGIMVVALYLPIFSAGDAIR</sequence>
<dbReference type="RefSeq" id="WP_013047386.1">
    <property type="nucleotide sequence ID" value="NC_014010.1"/>
</dbReference>
<dbReference type="AlphaFoldDB" id="D5BQP2"/>
<evidence type="ECO:0000256" key="7">
    <source>
        <dbReference type="ARBA" id="ARBA00023136"/>
    </source>
</evidence>
<keyword evidence="3" id="KW-1003">Cell membrane</keyword>
<proteinExistence type="inferred from homology"/>
<keyword evidence="6 9" id="KW-1133">Transmembrane helix</keyword>
<dbReference type="InterPro" id="IPR003004">
    <property type="entry name" value="GspF/PilC"/>
</dbReference>
<evidence type="ECO:0000256" key="8">
    <source>
        <dbReference type="SAM" id="MobiDB-lite"/>
    </source>
</evidence>
<feature type="transmembrane region" description="Helical" evidence="9">
    <location>
        <begin position="269"/>
        <end position="293"/>
    </location>
</feature>
<feature type="region of interest" description="Disordered" evidence="8">
    <location>
        <begin position="1"/>
        <end position="24"/>
    </location>
</feature>
<evidence type="ECO:0000256" key="9">
    <source>
        <dbReference type="SAM" id="Phobius"/>
    </source>
</evidence>
<feature type="transmembrane region" description="Helical" evidence="9">
    <location>
        <begin position="171"/>
        <end position="190"/>
    </location>
</feature>
<dbReference type="InterPro" id="IPR042094">
    <property type="entry name" value="T2SS_GspF_sf"/>
</dbReference>
<dbReference type="InterPro" id="IPR018076">
    <property type="entry name" value="T2SS_GspF_dom"/>
</dbReference>
<name>D5BQP2_PUNMI</name>